<dbReference type="InterPro" id="IPR012340">
    <property type="entry name" value="NA-bd_OB-fold"/>
</dbReference>
<evidence type="ECO:0000256" key="3">
    <source>
        <dbReference type="SAM" id="MobiDB-lite"/>
    </source>
</evidence>
<sequence length="230" mass="25749">MTSEDRNTTNKVHLSGEIVTEPELTHEICGEGFYEFFLSVPRLSEQTDIIPVTVAERLLCEIHPKAGDRITVDGQFRSYNKMADGHSKLMLTVFVKELEEADGSDPGPNTVELTGYICKPPVYRTTPLSREICDMLLAVNRAFNKSDYIPCIAWGRNARYCKTLPVGTKLRVAGRVQSRRYVKKLSEEVSETRTAYEISVGRIERAEEESGAEDVAATTSEDRGACDEFT</sequence>
<dbReference type="PANTHER" id="PTHR10302:SF27">
    <property type="entry name" value="SINGLE-STRANDED DNA-BINDING PROTEIN"/>
    <property type="match status" value="1"/>
</dbReference>
<name>A0A9D1Q094_9FIRM</name>
<feature type="region of interest" description="Disordered" evidence="3">
    <location>
        <begin position="207"/>
        <end position="230"/>
    </location>
</feature>
<comment type="caution">
    <text evidence="4">The sequence shown here is derived from an EMBL/GenBank/DDBJ whole genome shotgun (WGS) entry which is preliminary data.</text>
</comment>
<evidence type="ECO:0000313" key="5">
    <source>
        <dbReference type="Proteomes" id="UP000823990"/>
    </source>
</evidence>
<dbReference type="SUPFAM" id="SSF50249">
    <property type="entry name" value="Nucleic acid-binding proteins"/>
    <property type="match status" value="1"/>
</dbReference>
<accession>A0A9D1Q094</accession>
<evidence type="ECO:0000313" key="4">
    <source>
        <dbReference type="EMBL" id="HIW02351.1"/>
    </source>
</evidence>
<reference evidence="4" key="1">
    <citation type="journal article" date="2021" name="PeerJ">
        <title>Extensive microbial diversity within the chicken gut microbiome revealed by metagenomics and culture.</title>
        <authorList>
            <person name="Gilroy R."/>
            <person name="Ravi A."/>
            <person name="Getino M."/>
            <person name="Pursley I."/>
            <person name="Horton D.L."/>
            <person name="Alikhan N.F."/>
            <person name="Baker D."/>
            <person name="Gharbi K."/>
            <person name="Hall N."/>
            <person name="Watson M."/>
            <person name="Adriaenssens E.M."/>
            <person name="Foster-Nyarko E."/>
            <person name="Jarju S."/>
            <person name="Secka A."/>
            <person name="Antonio M."/>
            <person name="Oren A."/>
            <person name="Chaudhuri R.R."/>
            <person name="La Ragione R."/>
            <person name="Hildebrand F."/>
            <person name="Pallen M.J."/>
        </authorList>
    </citation>
    <scope>NUCLEOTIDE SEQUENCE</scope>
    <source>
        <strain evidence="4">12435</strain>
    </source>
</reference>
<protein>
    <submittedName>
        <fullName evidence="4">Single-stranded DNA-binding protein</fullName>
    </submittedName>
</protein>
<dbReference type="GO" id="GO:0009295">
    <property type="term" value="C:nucleoid"/>
    <property type="evidence" value="ECO:0007669"/>
    <property type="project" value="TreeGrafter"/>
</dbReference>
<dbReference type="Proteomes" id="UP000823990">
    <property type="component" value="Unassembled WGS sequence"/>
</dbReference>
<organism evidence="4 5">
    <name type="scientific">Candidatus Protoclostridium stercorigallinarum</name>
    <dbReference type="NCBI Taxonomy" id="2838741"/>
    <lineage>
        <taxon>Bacteria</taxon>
        <taxon>Bacillati</taxon>
        <taxon>Bacillota</taxon>
        <taxon>Clostridia</taxon>
        <taxon>Candidatus Protoclostridium</taxon>
    </lineage>
</organism>
<dbReference type="GO" id="GO:0003697">
    <property type="term" value="F:single-stranded DNA binding"/>
    <property type="evidence" value="ECO:0007669"/>
    <property type="project" value="InterPro"/>
</dbReference>
<dbReference type="PROSITE" id="PS50935">
    <property type="entry name" value="SSB"/>
    <property type="match status" value="2"/>
</dbReference>
<dbReference type="PANTHER" id="PTHR10302">
    <property type="entry name" value="SINGLE-STRANDED DNA-BINDING PROTEIN"/>
    <property type="match status" value="1"/>
</dbReference>
<dbReference type="Gene3D" id="2.40.50.140">
    <property type="entry name" value="Nucleic acid-binding proteins"/>
    <property type="match status" value="2"/>
</dbReference>
<proteinExistence type="predicted"/>
<dbReference type="InterPro" id="IPR011344">
    <property type="entry name" value="ssDNA-bd"/>
</dbReference>
<dbReference type="CDD" id="cd04496">
    <property type="entry name" value="SSB_OBF"/>
    <property type="match status" value="1"/>
</dbReference>
<dbReference type="NCBIfam" id="NF004476">
    <property type="entry name" value="PRK05813.1"/>
    <property type="match status" value="1"/>
</dbReference>
<dbReference type="InterPro" id="IPR000424">
    <property type="entry name" value="Primosome_PriB/ssb"/>
</dbReference>
<dbReference type="AlphaFoldDB" id="A0A9D1Q094"/>
<keyword evidence="1 2" id="KW-0238">DNA-binding</keyword>
<dbReference type="Pfam" id="PF00436">
    <property type="entry name" value="SSB"/>
    <property type="match status" value="1"/>
</dbReference>
<dbReference type="EMBL" id="DXHS01000058">
    <property type="protein sequence ID" value="HIW02351.1"/>
    <property type="molecule type" value="Genomic_DNA"/>
</dbReference>
<evidence type="ECO:0000256" key="2">
    <source>
        <dbReference type="PROSITE-ProRule" id="PRU00252"/>
    </source>
</evidence>
<gene>
    <name evidence="4" type="ORF">H9892_03345</name>
</gene>
<dbReference type="GO" id="GO:0006260">
    <property type="term" value="P:DNA replication"/>
    <property type="evidence" value="ECO:0007669"/>
    <property type="project" value="InterPro"/>
</dbReference>
<feature type="compositionally biased region" description="Basic and acidic residues" evidence="3">
    <location>
        <begin position="220"/>
        <end position="230"/>
    </location>
</feature>
<evidence type="ECO:0000256" key="1">
    <source>
        <dbReference type="ARBA" id="ARBA00023125"/>
    </source>
</evidence>
<reference evidence="4" key="2">
    <citation type="submission" date="2021-04" db="EMBL/GenBank/DDBJ databases">
        <authorList>
            <person name="Gilroy R."/>
        </authorList>
    </citation>
    <scope>NUCLEOTIDE SEQUENCE</scope>
    <source>
        <strain evidence="4">12435</strain>
    </source>
</reference>